<accession>A0A414CGZ9</accession>
<dbReference type="Proteomes" id="UP000285773">
    <property type="component" value="Unassembled WGS sequence"/>
</dbReference>
<reference evidence="3 4" key="1">
    <citation type="submission" date="2018-08" db="EMBL/GenBank/DDBJ databases">
        <title>A genome reference for cultivated species of the human gut microbiota.</title>
        <authorList>
            <person name="Zou Y."/>
            <person name="Xue W."/>
            <person name="Luo G."/>
        </authorList>
    </citation>
    <scope>NUCLEOTIDE SEQUENCE [LARGE SCALE GENOMIC DNA]</scope>
    <source>
        <strain evidence="3 4">AM33-3BH</strain>
    </source>
</reference>
<feature type="chain" id="PRO_5043680426" evidence="2">
    <location>
        <begin position="21"/>
        <end position="183"/>
    </location>
</feature>
<feature type="signal peptide" evidence="2">
    <location>
        <begin position="1"/>
        <end position="20"/>
    </location>
</feature>
<comment type="caution">
    <text evidence="3">The sequence shown here is derived from an EMBL/GenBank/DDBJ whole genome shotgun (WGS) entry which is preliminary data.</text>
</comment>
<evidence type="ECO:0000313" key="3">
    <source>
        <dbReference type="EMBL" id="RHC94257.1"/>
    </source>
</evidence>
<sequence length="183" mass="20858">MKKFLLVSVCLLALTACSQGQQGKGTTNASSKQEATQTKKEQVQNKTFVSDLGDHHQNKIQIGYKKDEIVSFTFLSFEPISSDLQDMDLSELKEIYQEELEHSDIYKSLNGKPGLSFRIQISKDKQSYAKVLQADFSKIKKDEFASIYGDQGEEETAEFKKYLNGKPQDLFTYFKDQGLKEEK</sequence>
<dbReference type="RefSeq" id="WP_118095931.1">
    <property type="nucleotide sequence ID" value="NZ_JACLQP010000007.1"/>
</dbReference>
<proteinExistence type="predicted"/>
<gene>
    <name evidence="3" type="ORF">DW820_07985</name>
</gene>
<evidence type="ECO:0000256" key="1">
    <source>
        <dbReference type="SAM" id="MobiDB-lite"/>
    </source>
</evidence>
<evidence type="ECO:0000313" key="4">
    <source>
        <dbReference type="Proteomes" id="UP000285773"/>
    </source>
</evidence>
<name>A0A414CGZ9_STRPA</name>
<keyword evidence="2" id="KW-0732">Signal</keyword>
<protein>
    <submittedName>
        <fullName evidence="3">Uncharacterized protein</fullName>
    </submittedName>
</protein>
<evidence type="ECO:0000256" key="2">
    <source>
        <dbReference type="SAM" id="SignalP"/>
    </source>
</evidence>
<feature type="compositionally biased region" description="Polar residues" evidence="1">
    <location>
        <begin position="20"/>
        <end position="36"/>
    </location>
</feature>
<organism evidence="3 4">
    <name type="scientific">Streptococcus parasanguinis</name>
    <dbReference type="NCBI Taxonomy" id="1318"/>
    <lineage>
        <taxon>Bacteria</taxon>
        <taxon>Bacillati</taxon>
        <taxon>Bacillota</taxon>
        <taxon>Bacilli</taxon>
        <taxon>Lactobacillales</taxon>
        <taxon>Streptococcaceae</taxon>
        <taxon>Streptococcus</taxon>
    </lineage>
</organism>
<dbReference type="PROSITE" id="PS51257">
    <property type="entry name" value="PROKAR_LIPOPROTEIN"/>
    <property type="match status" value="1"/>
</dbReference>
<dbReference type="EMBL" id="QSIO01000003">
    <property type="protein sequence ID" value="RHC94257.1"/>
    <property type="molecule type" value="Genomic_DNA"/>
</dbReference>
<feature type="region of interest" description="Disordered" evidence="1">
    <location>
        <begin position="20"/>
        <end position="42"/>
    </location>
</feature>
<dbReference type="AlphaFoldDB" id="A0A414CGZ9"/>